<comment type="caution">
    <text evidence="1">The sequence shown here is derived from an EMBL/GenBank/DDBJ whole genome shotgun (WGS) entry which is preliminary data.</text>
</comment>
<keyword evidence="2" id="KW-1185">Reference proteome</keyword>
<evidence type="ECO:0000313" key="1">
    <source>
        <dbReference type="EMBL" id="KAF2423495.1"/>
    </source>
</evidence>
<dbReference type="Proteomes" id="UP000800235">
    <property type="component" value="Unassembled WGS sequence"/>
</dbReference>
<protein>
    <submittedName>
        <fullName evidence="1">Uncharacterized protein</fullName>
    </submittedName>
</protein>
<evidence type="ECO:0000313" key="2">
    <source>
        <dbReference type="Proteomes" id="UP000800235"/>
    </source>
</evidence>
<organism evidence="1 2">
    <name type="scientific">Tothia fuscella</name>
    <dbReference type="NCBI Taxonomy" id="1048955"/>
    <lineage>
        <taxon>Eukaryota</taxon>
        <taxon>Fungi</taxon>
        <taxon>Dikarya</taxon>
        <taxon>Ascomycota</taxon>
        <taxon>Pezizomycotina</taxon>
        <taxon>Dothideomycetes</taxon>
        <taxon>Pleosporomycetidae</taxon>
        <taxon>Venturiales</taxon>
        <taxon>Cylindrosympodiaceae</taxon>
        <taxon>Tothia</taxon>
    </lineage>
</organism>
<dbReference type="EMBL" id="MU007081">
    <property type="protein sequence ID" value="KAF2423495.1"/>
    <property type="molecule type" value="Genomic_DNA"/>
</dbReference>
<proteinExistence type="predicted"/>
<dbReference type="AlphaFoldDB" id="A0A9P4NJL3"/>
<gene>
    <name evidence="1" type="ORF">EJ08DRAFT_682263</name>
</gene>
<name>A0A9P4NJL3_9PEZI</name>
<reference evidence="1" key="1">
    <citation type="journal article" date="2020" name="Stud. Mycol.">
        <title>101 Dothideomycetes genomes: a test case for predicting lifestyles and emergence of pathogens.</title>
        <authorList>
            <person name="Haridas S."/>
            <person name="Albert R."/>
            <person name="Binder M."/>
            <person name="Bloem J."/>
            <person name="Labutti K."/>
            <person name="Salamov A."/>
            <person name="Andreopoulos B."/>
            <person name="Baker S."/>
            <person name="Barry K."/>
            <person name="Bills G."/>
            <person name="Bluhm B."/>
            <person name="Cannon C."/>
            <person name="Castanera R."/>
            <person name="Culley D."/>
            <person name="Daum C."/>
            <person name="Ezra D."/>
            <person name="Gonzalez J."/>
            <person name="Henrissat B."/>
            <person name="Kuo A."/>
            <person name="Liang C."/>
            <person name="Lipzen A."/>
            <person name="Lutzoni F."/>
            <person name="Magnuson J."/>
            <person name="Mondo S."/>
            <person name="Nolan M."/>
            <person name="Ohm R."/>
            <person name="Pangilinan J."/>
            <person name="Park H.-J."/>
            <person name="Ramirez L."/>
            <person name="Alfaro M."/>
            <person name="Sun H."/>
            <person name="Tritt A."/>
            <person name="Yoshinaga Y."/>
            <person name="Zwiers L.-H."/>
            <person name="Turgeon B."/>
            <person name="Goodwin S."/>
            <person name="Spatafora J."/>
            <person name="Crous P."/>
            <person name="Grigoriev I."/>
        </authorList>
    </citation>
    <scope>NUCLEOTIDE SEQUENCE</scope>
    <source>
        <strain evidence="1">CBS 130266</strain>
    </source>
</reference>
<sequence length="151" mass="17123">MAPPICITSVGQTWQNSAPIHRRSSLNLGLTYGRFDYVSCMGGGPVYCQLEEGVEQCHGLLRYRVLGFFSCRIVKERKVSCDFSGVFLVMDAGSLRRPWSRSCWRFATAHPYRNADESWQKKGTISLCFSQLRHPWPSPNIYTVDATSTSF</sequence>
<accession>A0A9P4NJL3</accession>